<dbReference type="Pfam" id="PF00078">
    <property type="entry name" value="RVT_1"/>
    <property type="match status" value="1"/>
</dbReference>
<dbReference type="InterPro" id="IPR000477">
    <property type="entry name" value="RT_dom"/>
</dbReference>
<dbReference type="SUPFAM" id="SSF56672">
    <property type="entry name" value="DNA/RNA polymerases"/>
    <property type="match status" value="1"/>
</dbReference>
<feature type="domain" description="Reverse transcriptase" evidence="1">
    <location>
        <begin position="106"/>
        <end position="349"/>
    </location>
</feature>
<dbReference type="CDD" id="cd01646">
    <property type="entry name" value="RT_Bac_retron_I"/>
    <property type="match status" value="1"/>
</dbReference>
<evidence type="ECO:0000259" key="1">
    <source>
        <dbReference type="PROSITE" id="PS50878"/>
    </source>
</evidence>
<keyword evidence="2" id="KW-0808">Transferase</keyword>
<name>Q2P9X0_9CAUD</name>
<reference evidence="2" key="1">
    <citation type="journal article" date="2006" name="J. Bacteriol.">
        <title>Identification of a gene encoding a functional reverse transcriptase within a highly variable locus in the P2-like coliphages.</title>
        <authorList>
            <person name="Odegrip R."/>
            <person name="Nilsson A.S."/>
            <person name="Haggard-Ljungquist E."/>
        </authorList>
    </citation>
    <scope>NUCLEOTIDE SEQUENCE</scope>
</reference>
<dbReference type="EMBL" id="AM157368">
    <property type="protein sequence ID" value="CAJ43157.1"/>
    <property type="molecule type" value="Genomic_DNA"/>
</dbReference>
<protein>
    <submittedName>
        <fullName evidence="2">Putative reverse transcriptase</fullName>
    </submittedName>
</protein>
<proteinExistence type="predicted"/>
<accession>Q2P9X0</accession>
<organism evidence="2">
    <name type="scientific">Enterobacteria phage P2-EC58</name>
    <dbReference type="NCBI Taxonomy" id="211909"/>
    <lineage>
        <taxon>Viruses</taxon>
        <taxon>Duplodnaviria</taxon>
        <taxon>Heunggongvirae</taxon>
        <taxon>Uroviricota</taxon>
        <taxon>Caudoviricetes</taxon>
        <taxon>Peduoviridae</taxon>
        <taxon>Peduovirus</taxon>
        <taxon>Peduovirus P2</taxon>
    </lineage>
</organism>
<dbReference type="InterPro" id="IPR043502">
    <property type="entry name" value="DNA/RNA_pol_sf"/>
</dbReference>
<sequence>MHFLNCSHSHRYHDRKQVVICAQLKKKSLIMKKIYELTTGRALKYFLQHDSYTTLELPSYVDFSSLLEEINSAIDEGKINFQPDSKSLMGKNINYEVLVSKDGLYSWRRITLINPLYYVYFCKLITSPSNWKAIRNKFREFESNDLFLCSSTPVSKKNTSNVAASVLNWWEDFEQKSLSLALEYEFMFSTDISNFYPSIYTHSFEWVFISKEEAKKKENNNNPGRLIDTHIQMMMSNQTNGIPLGSTLMDTFAELILGEIDLQLRKKTEEQKITDYKVVRYRDDYRIFSSSKDDLDKISKCLVEVLGEFGLDLNSRKTELHDDIILHSLKSAKKEYIIERSFNSLQKMLYAIYLFSLKHQNSKITVRYLNDFLRKLFRKKKITNSGHQLDAMLGIISSIMAKNPTTYPVGMAIFAKLLTFLYDDDELKFGKLQQLHCKLGKQPNTEMLDIWFQRVQGKIHTQWEGDYKTALCQRINDELKEKKTFTIDGLWDVEWIPGSAKNKNKQKILSILKKTKIVDLDAFEEMDNDITPEEVNLFDKEHSA</sequence>
<evidence type="ECO:0000313" key="2">
    <source>
        <dbReference type="EMBL" id="CAJ43157.1"/>
    </source>
</evidence>
<keyword evidence="2" id="KW-0695">RNA-directed DNA polymerase</keyword>
<keyword evidence="2" id="KW-0548">Nucleotidyltransferase</keyword>
<dbReference type="PROSITE" id="PS50878">
    <property type="entry name" value="RT_POL"/>
    <property type="match status" value="1"/>
</dbReference>
<dbReference type="GO" id="GO:0003964">
    <property type="term" value="F:RNA-directed DNA polymerase activity"/>
    <property type="evidence" value="ECO:0007669"/>
    <property type="project" value="UniProtKB-KW"/>
</dbReference>